<evidence type="ECO:0000313" key="2">
    <source>
        <dbReference type="EMBL" id="GIH33096.1"/>
    </source>
</evidence>
<dbReference type="Gene3D" id="3.30.450.180">
    <property type="match status" value="1"/>
</dbReference>
<reference evidence="2 3" key="1">
    <citation type="submission" date="2021-01" db="EMBL/GenBank/DDBJ databases">
        <title>Whole genome shotgun sequence of Microbispora amethystogenes NBRC 101907.</title>
        <authorList>
            <person name="Komaki H."/>
            <person name="Tamura T."/>
        </authorList>
    </citation>
    <scope>NUCLEOTIDE SEQUENCE [LARGE SCALE GENOMIC DNA]</scope>
    <source>
        <strain evidence="2 3">NBRC 101907</strain>
    </source>
</reference>
<dbReference type="SMART" id="SM00530">
    <property type="entry name" value="HTH_XRE"/>
    <property type="match status" value="1"/>
</dbReference>
<comment type="caution">
    <text evidence="2">The sequence shown here is derived from an EMBL/GenBank/DDBJ whole genome shotgun (WGS) entry which is preliminary data.</text>
</comment>
<dbReference type="PANTHER" id="PTHR35010:SF4">
    <property type="entry name" value="BLL5781 PROTEIN"/>
    <property type="match status" value="1"/>
</dbReference>
<dbReference type="PROSITE" id="PS50943">
    <property type="entry name" value="HTH_CROC1"/>
    <property type="match status" value="1"/>
</dbReference>
<dbReference type="Pfam" id="PF13560">
    <property type="entry name" value="HTH_31"/>
    <property type="match status" value="1"/>
</dbReference>
<dbReference type="RefSeq" id="WP_204286136.1">
    <property type="nucleotide sequence ID" value="NZ_BAABEJ010000002.1"/>
</dbReference>
<dbReference type="Gene3D" id="1.10.260.40">
    <property type="entry name" value="lambda repressor-like DNA-binding domains"/>
    <property type="match status" value="1"/>
</dbReference>
<organism evidence="2 3">
    <name type="scientific">Microbispora amethystogenes</name>
    <dbReference type="NCBI Taxonomy" id="1427754"/>
    <lineage>
        <taxon>Bacteria</taxon>
        <taxon>Bacillati</taxon>
        <taxon>Actinomycetota</taxon>
        <taxon>Actinomycetes</taxon>
        <taxon>Streptosporangiales</taxon>
        <taxon>Streptosporangiaceae</taxon>
        <taxon>Microbispora</taxon>
    </lineage>
</organism>
<dbReference type="InterPro" id="IPR010982">
    <property type="entry name" value="Lambda_DNA-bd_dom_sf"/>
</dbReference>
<gene>
    <name evidence="2" type="ORF">Mam01_32600</name>
</gene>
<dbReference type="PANTHER" id="PTHR35010">
    <property type="entry name" value="BLL4672 PROTEIN-RELATED"/>
    <property type="match status" value="1"/>
</dbReference>
<accession>A0ABQ4FE77</accession>
<dbReference type="InterPro" id="IPR001387">
    <property type="entry name" value="Cro/C1-type_HTH"/>
</dbReference>
<proteinExistence type="predicted"/>
<dbReference type="SUPFAM" id="SSF47413">
    <property type="entry name" value="lambda repressor-like DNA-binding domains"/>
    <property type="match status" value="1"/>
</dbReference>
<dbReference type="CDD" id="cd00093">
    <property type="entry name" value="HTH_XRE"/>
    <property type="match status" value="1"/>
</dbReference>
<dbReference type="Proteomes" id="UP000651728">
    <property type="component" value="Unassembled WGS sequence"/>
</dbReference>
<evidence type="ECO:0000313" key="3">
    <source>
        <dbReference type="Proteomes" id="UP000651728"/>
    </source>
</evidence>
<keyword evidence="3" id="KW-1185">Reference proteome</keyword>
<name>A0ABQ4FE77_9ACTN</name>
<protein>
    <submittedName>
        <fullName evidence="2">Transcriptional regulator</fullName>
    </submittedName>
</protein>
<dbReference type="InterPro" id="IPR041413">
    <property type="entry name" value="MLTR_LBD"/>
</dbReference>
<sequence>MRTVGELLREWRHRRRLSQLDLAIAADVSARHVSLVETGRSNPSADMVLRLADQLDVPLRERNVLLLAAGFAPRYAERPLDGDALSAAWDAIARVLRAHEPYPALVIDRRWNIVMTNRAIDPFLADVAPDLLRPPVNMVRLGLDPRGLAHRIVNLAEVRSLLRTRIGRQLATAPDPELTALYEELLAPGSEDASPAIGSEIAVPMIFRFGERELRLFSTTTTFGTPTDITLDEIAIESYYPSDAESAAYFTTSCAGADPRPRTSGR</sequence>
<dbReference type="EMBL" id="BOOB01000021">
    <property type="protein sequence ID" value="GIH33096.1"/>
    <property type="molecule type" value="Genomic_DNA"/>
</dbReference>
<evidence type="ECO:0000259" key="1">
    <source>
        <dbReference type="PROSITE" id="PS50943"/>
    </source>
</evidence>
<dbReference type="Pfam" id="PF17765">
    <property type="entry name" value="MLTR_LBD"/>
    <property type="match status" value="1"/>
</dbReference>
<feature type="domain" description="HTH cro/C1-type" evidence="1">
    <location>
        <begin position="8"/>
        <end position="62"/>
    </location>
</feature>